<comment type="similarity">
    <text evidence="1">Belongs to the formin homology family. Diaphanous subfamily.</text>
</comment>
<dbReference type="PROSITE" id="PS51444">
    <property type="entry name" value="FH2"/>
    <property type="match status" value="1"/>
</dbReference>
<dbReference type="SUPFAM" id="SSF101447">
    <property type="entry name" value="Formin homology 2 domain (FH2 domain)"/>
    <property type="match status" value="1"/>
</dbReference>
<dbReference type="InterPro" id="IPR014767">
    <property type="entry name" value="DAD_dom"/>
</dbReference>
<keyword evidence="2 3" id="KW-0175">Coiled coil</keyword>
<dbReference type="SUPFAM" id="SSF48371">
    <property type="entry name" value="ARM repeat"/>
    <property type="match status" value="1"/>
</dbReference>
<dbReference type="Gene3D" id="6.10.30.30">
    <property type="match status" value="1"/>
</dbReference>
<feature type="compositionally biased region" description="Pro residues" evidence="4">
    <location>
        <begin position="542"/>
        <end position="632"/>
    </location>
</feature>
<dbReference type="InterPro" id="IPR010472">
    <property type="entry name" value="FH3_dom"/>
</dbReference>
<evidence type="ECO:0000256" key="2">
    <source>
        <dbReference type="ARBA" id="ARBA00023054"/>
    </source>
</evidence>
<sequence length="1139" mass="128638">MPLQCVLCACPLHACVHVINKPNELTSIGCHAALERFTSMRMKKDKEKVGYPPGQRHSSAASYEISAQSAMLHDHSDEYVLDLFEQMLVDMNLNEEKQQPLREKDIAIKREMVSQYLHTSKAGQNQKESSKSAMVYIQELRSDLRDTQLLACLESLRVSLNNNPVSWVQNFGDEGLAILLTLLRKLQEERDEFPNMGVKCQHEIIRCLKAFMNNKYGLKAMLDSDEGIPLLVRAINPKVPLMMVDAVKLLSAISILDHHDNLHERVLEAITEEAERHDIERFQPLLDGMKKSNIALKGGCMQLINALISRGEELDFRIHIRSELLRLGLRDLTIENEELRVQLSVFDEQAEDDSDELKARLDDIRIEMEYPFTWQNKVFEILVNTVKDSKAENHFLSFLQHLLLVRNDYLARPQYYKLIDECIAQIVLHRNGADPDFKCRNLSLDIEGLIGELQEQITQTESCSCLSLSLFSLDAELTARHELQVELKKLEGDYEQRLQELSQEKEQLIKCILLVNNICNDILGMPPPPPPPPVPGHACMNPFPPPPGLPGQGGAPPPPPPPPLPGMCGPPPPPPLPGMPGPPPPPPLPGMPGPPPPPPLPGMGPPPPPPPPGGPGIPPPPPGPGMPPPPPFGMGGWGTPAPPPLPFGLEQKREYKPEVQLKRANWSRIGAEDLSENSFWTTAKEDRFENNELFAKLTLAFSSQPKSESKKEQEGGEQKQVQKKKVKELKVLDSKSSQNLSIFLGSFRLPYEEIKNVILEVNEKVLTESMVQNLIKQLPEAEQLSVLGDMKDEYDDLAEAEQFGVVMSSVKRLRPRLQAILFKLQFEEQLNNIKPDVVSVTAACEELRKSGNFSQLLQIILLIGNYMNAGSRNAKAFGYPISYLCKLRDTKSADQKQTLLHFIADMCQEQHPDIMGFPDELIHVEKASRVSAETLQKNLEQMGRQLKNLEKDLETFPPPQNDKDMFVEKIAREQYEKLDLMHKNMEKQYTDLGDYFVFNPRKISIEEFFGDLNTFKNMFQQALKENQKRREAEEKIKRAKLAREKAEKEKEEKLKKSQLLDINAEGDETGIMDGLLEALQSGAAFRRKRGPRQAGIFIYTRKTQQLVFVPLSVPSRKKGGGGCQGWLWAVRDLRDRKKC</sequence>
<feature type="region of interest" description="Disordered" evidence="4">
    <location>
        <begin position="702"/>
        <end position="724"/>
    </location>
</feature>
<reference evidence="8" key="1">
    <citation type="submission" date="2019-06" db="EMBL/GenBank/DDBJ databases">
        <authorList>
            <consortium name="Wellcome Sanger Institute Data Sharing"/>
        </authorList>
    </citation>
    <scope>NUCLEOTIDE SEQUENCE [LARGE SCALE GENOMIC DNA]</scope>
</reference>
<dbReference type="Pfam" id="PF06371">
    <property type="entry name" value="Drf_GBD"/>
    <property type="match status" value="1"/>
</dbReference>
<dbReference type="GO" id="GO:0003779">
    <property type="term" value="F:actin binding"/>
    <property type="evidence" value="ECO:0007669"/>
    <property type="project" value="InterPro"/>
</dbReference>
<dbReference type="FunFam" id="1.20.58.630:FF:000001">
    <property type="entry name" value="Diaphanous related formin 1"/>
    <property type="match status" value="1"/>
</dbReference>
<accession>A0A667XRQ2</accession>
<dbReference type="InterPro" id="IPR014768">
    <property type="entry name" value="GBD/FH3_dom"/>
</dbReference>
<dbReference type="Gene3D" id="1.20.58.2220">
    <property type="entry name" value="Formin, FH2 domain"/>
    <property type="match status" value="1"/>
</dbReference>
<evidence type="ECO:0000256" key="4">
    <source>
        <dbReference type="SAM" id="MobiDB-lite"/>
    </source>
</evidence>
<dbReference type="GO" id="GO:0005884">
    <property type="term" value="C:actin filament"/>
    <property type="evidence" value="ECO:0007669"/>
    <property type="project" value="TreeGrafter"/>
</dbReference>
<dbReference type="AlphaFoldDB" id="A0A667XRQ2"/>
<dbReference type="InterPro" id="IPR015425">
    <property type="entry name" value="FH2_Formin"/>
</dbReference>
<dbReference type="PRINTS" id="PR01217">
    <property type="entry name" value="PRICHEXTENSN"/>
</dbReference>
<keyword evidence="9" id="KW-1185">Reference proteome</keyword>
<dbReference type="PROSITE" id="PS51232">
    <property type="entry name" value="GBD_FH3"/>
    <property type="match status" value="1"/>
</dbReference>
<dbReference type="SMART" id="SM00498">
    <property type="entry name" value="FH2"/>
    <property type="match status" value="1"/>
</dbReference>
<dbReference type="Ensembl" id="ENSMMDT00005017422.1">
    <property type="protein sequence ID" value="ENSMMDP00005016993.1"/>
    <property type="gene ID" value="ENSMMDG00005004606.1"/>
</dbReference>
<name>A0A667XRQ2_9TELE</name>
<reference evidence="8" key="2">
    <citation type="submission" date="2025-08" db="UniProtKB">
        <authorList>
            <consortium name="Ensembl"/>
        </authorList>
    </citation>
    <scope>IDENTIFICATION</scope>
</reference>
<organism evidence="8 9">
    <name type="scientific">Myripristis murdjan</name>
    <name type="common">pinecone soldierfish</name>
    <dbReference type="NCBI Taxonomy" id="586833"/>
    <lineage>
        <taxon>Eukaryota</taxon>
        <taxon>Metazoa</taxon>
        <taxon>Chordata</taxon>
        <taxon>Craniata</taxon>
        <taxon>Vertebrata</taxon>
        <taxon>Euteleostomi</taxon>
        <taxon>Actinopterygii</taxon>
        <taxon>Neopterygii</taxon>
        <taxon>Teleostei</taxon>
        <taxon>Neoteleostei</taxon>
        <taxon>Acanthomorphata</taxon>
        <taxon>Holocentriformes</taxon>
        <taxon>Holocentridae</taxon>
        <taxon>Myripristis</taxon>
    </lineage>
</organism>
<evidence type="ECO:0000313" key="8">
    <source>
        <dbReference type="Ensembl" id="ENSMMDP00005016993.1"/>
    </source>
</evidence>
<dbReference type="SMART" id="SM01139">
    <property type="entry name" value="Drf_FH3"/>
    <property type="match status" value="1"/>
</dbReference>
<dbReference type="PANTHER" id="PTHR45691:SF4">
    <property type="entry name" value="PROTEIN DIAPHANOUS HOMOLOG 1"/>
    <property type="match status" value="1"/>
</dbReference>
<dbReference type="InterPro" id="IPR011989">
    <property type="entry name" value="ARM-like"/>
</dbReference>
<reference evidence="8" key="3">
    <citation type="submission" date="2025-09" db="UniProtKB">
        <authorList>
            <consortium name="Ensembl"/>
        </authorList>
    </citation>
    <scope>IDENTIFICATION</scope>
</reference>
<feature type="region of interest" description="Disordered" evidence="4">
    <location>
        <begin position="529"/>
        <end position="649"/>
    </location>
</feature>
<dbReference type="GO" id="GO:0030041">
    <property type="term" value="P:actin filament polymerization"/>
    <property type="evidence" value="ECO:0007669"/>
    <property type="project" value="TreeGrafter"/>
</dbReference>
<gene>
    <name evidence="8" type="primary">DIAPH1</name>
</gene>
<feature type="coiled-coil region" evidence="3">
    <location>
        <begin position="329"/>
        <end position="367"/>
    </location>
</feature>
<feature type="coiled-coil region" evidence="3">
    <location>
        <begin position="1022"/>
        <end position="1063"/>
    </location>
</feature>
<protein>
    <submittedName>
        <fullName evidence="8">Diaphanous related formin 1</fullName>
    </submittedName>
</protein>
<feature type="domain" description="DAD" evidence="5">
    <location>
        <begin position="1067"/>
        <end position="1095"/>
    </location>
</feature>
<dbReference type="Proteomes" id="UP000472263">
    <property type="component" value="Chromosome 10"/>
</dbReference>
<evidence type="ECO:0000256" key="3">
    <source>
        <dbReference type="SAM" id="Coils"/>
    </source>
</evidence>
<feature type="domain" description="FH2" evidence="7">
    <location>
        <begin position="651"/>
        <end position="1045"/>
    </location>
</feature>
<feature type="coiled-coil region" evidence="3">
    <location>
        <begin position="932"/>
        <end position="988"/>
    </location>
</feature>
<dbReference type="PANTHER" id="PTHR45691">
    <property type="entry name" value="PROTEIN DIAPHANOUS"/>
    <property type="match status" value="1"/>
</dbReference>
<dbReference type="InterPro" id="IPR016024">
    <property type="entry name" value="ARM-type_fold"/>
</dbReference>
<dbReference type="Gene3D" id="1.10.238.150">
    <property type="entry name" value="Formin, FH3 diaphanous domain"/>
    <property type="match status" value="1"/>
</dbReference>
<dbReference type="GeneTree" id="ENSGT00940000159910"/>
<dbReference type="FunFam" id="1.10.238.150:FF:000002">
    <property type="entry name" value="protein diaphanous homolog 2 isoform X2"/>
    <property type="match status" value="1"/>
</dbReference>
<dbReference type="InterPro" id="IPR051412">
    <property type="entry name" value="Formin_Homology_Diaphanous_sf"/>
</dbReference>
<dbReference type="PROSITE" id="PS51231">
    <property type="entry name" value="DAD"/>
    <property type="match status" value="1"/>
</dbReference>
<feature type="compositionally biased region" description="Basic and acidic residues" evidence="4">
    <location>
        <begin position="707"/>
        <end position="717"/>
    </location>
</feature>
<dbReference type="Pfam" id="PF06367">
    <property type="entry name" value="Drf_FH3"/>
    <property type="match status" value="1"/>
</dbReference>
<dbReference type="GO" id="GO:0031267">
    <property type="term" value="F:small GTPase binding"/>
    <property type="evidence" value="ECO:0007669"/>
    <property type="project" value="InterPro"/>
</dbReference>
<dbReference type="SMART" id="SM01140">
    <property type="entry name" value="Drf_GBD"/>
    <property type="match status" value="1"/>
</dbReference>
<dbReference type="InterPro" id="IPR042201">
    <property type="entry name" value="FH2_Formin_sf"/>
</dbReference>
<evidence type="ECO:0000259" key="5">
    <source>
        <dbReference type="PROSITE" id="PS51231"/>
    </source>
</evidence>
<feature type="coiled-coil region" evidence="3">
    <location>
        <begin position="473"/>
        <end position="511"/>
    </location>
</feature>
<evidence type="ECO:0000313" key="9">
    <source>
        <dbReference type="Proteomes" id="UP000472263"/>
    </source>
</evidence>
<evidence type="ECO:0000256" key="1">
    <source>
        <dbReference type="ARBA" id="ARBA00008214"/>
    </source>
</evidence>
<dbReference type="InterPro" id="IPR044933">
    <property type="entry name" value="DIA_GBD_sf"/>
</dbReference>
<dbReference type="Gene3D" id="1.20.58.630">
    <property type="match status" value="1"/>
</dbReference>
<dbReference type="InterPro" id="IPR010473">
    <property type="entry name" value="GTPase-bd"/>
</dbReference>
<proteinExistence type="inferred from homology"/>
<feature type="domain" description="GBD/FH3" evidence="6">
    <location>
        <begin position="72"/>
        <end position="434"/>
    </location>
</feature>
<dbReference type="Gene3D" id="1.25.10.10">
    <property type="entry name" value="Leucine-rich Repeat Variant"/>
    <property type="match status" value="1"/>
</dbReference>
<dbReference type="Gene3D" id="1.10.20.40">
    <property type="entry name" value="Formin, diaphanous GTPase-binding domain"/>
    <property type="match status" value="1"/>
</dbReference>
<evidence type="ECO:0000259" key="6">
    <source>
        <dbReference type="PROSITE" id="PS51232"/>
    </source>
</evidence>
<evidence type="ECO:0000259" key="7">
    <source>
        <dbReference type="PROSITE" id="PS51444"/>
    </source>
</evidence>
<dbReference type="Pfam" id="PF02181">
    <property type="entry name" value="FH2"/>
    <property type="match status" value="1"/>
</dbReference>